<dbReference type="InParanoid" id="A0A3Q0GH43"/>
<sequence length="440" mass="48876">MPGAAQPAELLPPGRLTSVISPLLLLSHLSARLRCASSFLCKPCPCSKPPRPCARQSTLSLSPRCLQFRAVQKTETSCFCCLLLELGRSAAMLSLGSVSALLESQSASVFSQANLRSSPKPPETSLMATTSATAAAATLSAMQALCTLEASHLSMWMFGLLLSLTVLGSSSAPTYPWRDPMTRERIMCQQCPPGTFVAQHCTKDRQTVCKPCPELHYTQYWNYLDECRYCNVICGEQEVEVHQCNATHNRVCQCQEGYYSNSEFCIRHSECPLGHGVVKPGTPFVNTKCEECPPGFFSDVSSSTKPCQAHQNCRQQGKLTNVPGNQFHDTRCTTCGMAKGNGTQEAGKEDCKQAVIDFVVYQNIPMRKLKRLQQLLEQHSTRKYSQGNRAAIQEKFRAYLLQLKEDHLELTKELLIALRAVKLHEIEEEVRKRFNLASEI</sequence>
<dbReference type="CDD" id="cd10575">
    <property type="entry name" value="TNFRSF6B"/>
    <property type="match status" value="1"/>
</dbReference>
<keyword evidence="3" id="KW-0053">Apoptosis</keyword>
<evidence type="ECO:0000256" key="1">
    <source>
        <dbReference type="ARBA" id="ARBA00004613"/>
    </source>
</evidence>
<evidence type="ECO:0000256" key="8">
    <source>
        <dbReference type="PROSITE-ProRule" id="PRU00206"/>
    </source>
</evidence>
<name>A0A3Q0GH43_ALLSI</name>
<evidence type="ECO:0000256" key="6">
    <source>
        <dbReference type="ARBA" id="ARBA00023157"/>
    </source>
</evidence>
<dbReference type="InterPro" id="IPR001368">
    <property type="entry name" value="TNFR/NGFR_Cys_rich_reg"/>
</dbReference>
<keyword evidence="6 8" id="KW-1015">Disulfide bond</keyword>
<reference evidence="11" key="1">
    <citation type="submission" date="2025-08" db="UniProtKB">
        <authorList>
            <consortium name="RefSeq"/>
        </authorList>
    </citation>
    <scope>IDENTIFICATION</scope>
</reference>
<feature type="domain" description="TNFR-Cys" evidence="9">
    <location>
        <begin position="211"/>
        <end position="252"/>
    </location>
</feature>
<dbReference type="Gene3D" id="2.10.50.10">
    <property type="entry name" value="Tumor Necrosis Factor Receptor, subunit A, domain 2"/>
    <property type="match status" value="3"/>
</dbReference>
<proteinExistence type="predicted"/>
<comment type="subcellular location">
    <subcellularLocation>
        <location evidence="1">Secreted</location>
    </subcellularLocation>
</comment>
<dbReference type="PROSITE" id="PS50050">
    <property type="entry name" value="TNFR_NGFR_2"/>
    <property type="match status" value="1"/>
</dbReference>
<feature type="disulfide bond" evidence="8">
    <location>
        <begin position="234"/>
        <end position="252"/>
    </location>
</feature>
<feature type="repeat" description="TNFR-Cys" evidence="8">
    <location>
        <begin position="211"/>
        <end position="252"/>
    </location>
</feature>
<dbReference type="GO" id="GO:0006915">
    <property type="term" value="P:apoptotic process"/>
    <property type="evidence" value="ECO:0007669"/>
    <property type="project" value="UniProtKB-KW"/>
</dbReference>
<dbReference type="PANTHER" id="PTHR23097:SF116">
    <property type="entry name" value="TUMOR NECROSIS FACTOR RECEPTOR SUPERFAMILY MEMBER 6B"/>
    <property type="match status" value="1"/>
</dbReference>
<keyword evidence="7" id="KW-0325">Glycoprotein</keyword>
<dbReference type="KEGG" id="asn:102380490"/>
<keyword evidence="5" id="KW-0677">Repeat</keyword>
<comment type="caution">
    <text evidence="8">Lacks conserved residue(s) required for the propagation of feature annotation.</text>
</comment>
<dbReference type="STRING" id="38654.A0A3Q0GH43"/>
<dbReference type="InterPro" id="IPR034023">
    <property type="entry name" value="TNFRSF6B_N"/>
</dbReference>
<evidence type="ECO:0000256" key="3">
    <source>
        <dbReference type="ARBA" id="ARBA00022703"/>
    </source>
</evidence>
<organism evidence="10 11">
    <name type="scientific">Alligator sinensis</name>
    <name type="common">Chinese alligator</name>
    <dbReference type="NCBI Taxonomy" id="38654"/>
    <lineage>
        <taxon>Eukaryota</taxon>
        <taxon>Metazoa</taxon>
        <taxon>Chordata</taxon>
        <taxon>Craniata</taxon>
        <taxon>Vertebrata</taxon>
        <taxon>Euteleostomi</taxon>
        <taxon>Archelosauria</taxon>
        <taxon>Archosauria</taxon>
        <taxon>Crocodylia</taxon>
        <taxon>Alligatoridae</taxon>
        <taxon>Alligatorinae</taxon>
        <taxon>Alligator</taxon>
    </lineage>
</organism>
<dbReference type="Pfam" id="PF00020">
    <property type="entry name" value="TNFR_c6"/>
    <property type="match status" value="2"/>
</dbReference>
<dbReference type="CTD" id="8771"/>
<gene>
    <name evidence="11" type="primary">TNFRSF6B</name>
</gene>
<evidence type="ECO:0000313" key="10">
    <source>
        <dbReference type="Proteomes" id="UP000189705"/>
    </source>
</evidence>
<accession>A0A3Q0GH43</accession>
<keyword evidence="4" id="KW-0732">Signal</keyword>
<keyword evidence="2" id="KW-0964">Secreted</keyword>
<dbReference type="AlphaFoldDB" id="A0A3Q0GH43"/>
<evidence type="ECO:0000256" key="5">
    <source>
        <dbReference type="ARBA" id="ARBA00022737"/>
    </source>
</evidence>
<dbReference type="RefSeq" id="XP_025057488.1">
    <property type="nucleotide sequence ID" value="XM_025201703.1"/>
</dbReference>
<protein>
    <submittedName>
        <fullName evidence="11">Tumor necrosis factor receptor superfamily member 6B isoform X1</fullName>
    </submittedName>
</protein>
<keyword evidence="10" id="KW-1185">Reference proteome</keyword>
<dbReference type="InterPro" id="IPR052459">
    <property type="entry name" value="TNFRSF_decoy_receptor"/>
</dbReference>
<evidence type="ECO:0000313" key="11">
    <source>
        <dbReference type="RefSeq" id="XP_025057488.1"/>
    </source>
</evidence>
<evidence type="ECO:0000256" key="7">
    <source>
        <dbReference type="ARBA" id="ARBA00023180"/>
    </source>
</evidence>
<feature type="disulfide bond" evidence="8">
    <location>
        <begin position="212"/>
        <end position="227"/>
    </location>
</feature>
<evidence type="ECO:0000256" key="2">
    <source>
        <dbReference type="ARBA" id="ARBA00022525"/>
    </source>
</evidence>
<keyword evidence="11" id="KW-0675">Receptor</keyword>
<dbReference type="SUPFAM" id="SSF57586">
    <property type="entry name" value="TNF receptor-like"/>
    <property type="match status" value="2"/>
</dbReference>
<dbReference type="Proteomes" id="UP000189705">
    <property type="component" value="Unplaced"/>
</dbReference>
<dbReference type="SMART" id="SM00208">
    <property type="entry name" value="TNFR"/>
    <property type="match status" value="4"/>
</dbReference>
<dbReference type="PANTHER" id="PTHR23097">
    <property type="entry name" value="TUMOR NECROSIS FACTOR RECEPTOR SUPERFAMILY MEMBER"/>
    <property type="match status" value="1"/>
</dbReference>
<dbReference type="GO" id="GO:0005576">
    <property type="term" value="C:extracellular region"/>
    <property type="evidence" value="ECO:0007669"/>
    <property type="project" value="UniProtKB-SubCell"/>
</dbReference>
<evidence type="ECO:0000259" key="9">
    <source>
        <dbReference type="PROSITE" id="PS50050"/>
    </source>
</evidence>
<dbReference type="GeneID" id="102380490"/>
<dbReference type="SMART" id="SM01411">
    <property type="entry name" value="Ephrin_rec_like"/>
    <property type="match status" value="2"/>
</dbReference>
<evidence type="ECO:0000256" key="4">
    <source>
        <dbReference type="ARBA" id="ARBA00022729"/>
    </source>
</evidence>